<evidence type="ECO:0000256" key="2">
    <source>
        <dbReference type="PROSITE-ProRule" id="PRU00708"/>
    </source>
</evidence>
<keyword evidence="1" id="KW-0677">Repeat</keyword>
<dbReference type="InterPro" id="IPR011990">
    <property type="entry name" value="TPR-like_helical_dom_sf"/>
</dbReference>
<feature type="repeat" description="PPR" evidence="2">
    <location>
        <begin position="60"/>
        <end position="94"/>
    </location>
</feature>
<dbReference type="Gene3D" id="1.25.40.10">
    <property type="entry name" value="Tetratricopeptide repeat domain"/>
    <property type="match status" value="1"/>
</dbReference>
<dbReference type="PANTHER" id="PTHR47447:SF17">
    <property type="entry name" value="OS12G0638900 PROTEIN"/>
    <property type="match status" value="1"/>
</dbReference>
<sequence length="128" mass="13693">MLRGQGSWAVMLGLLEELRSTARPSVRSYSAVASACLRDGALDAALRVAECARGSSVSLEAACYNRLVSLCGGRHRWEDAVHTLEIMLREGSRPNTAARNAAASACLRGARWRLSLRILDSAGRAHAG</sequence>
<accession>A0ABN9V7W0</accession>
<name>A0ABN9V7W0_9DINO</name>
<gene>
    <name evidence="3" type="ORF">PCOR1329_LOCUS55506</name>
</gene>
<evidence type="ECO:0000313" key="4">
    <source>
        <dbReference type="Proteomes" id="UP001189429"/>
    </source>
</evidence>
<dbReference type="Proteomes" id="UP001189429">
    <property type="component" value="Unassembled WGS sequence"/>
</dbReference>
<keyword evidence="4" id="KW-1185">Reference proteome</keyword>
<dbReference type="InterPro" id="IPR002885">
    <property type="entry name" value="PPR_rpt"/>
</dbReference>
<dbReference type="NCBIfam" id="TIGR00756">
    <property type="entry name" value="PPR"/>
    <property type="match status" value="1"/>
</dbReference>
<comment type="caution">
    <text evidence="3">The sequence shown here is derived from an EMBL/GenBank/DDBJ whole genome shotgun (WGS) entry which is preliminary data.</text>
</comment>
<dbReference type="PROSITE" id="PS51375">
    <property type="entry name" value="PPR"/>
    <property type="match status" value="1"/>
</dbReference>
<proteinExistence type="predicted"/>
<dbReference type="PANTHER" id="PTHR47447">
    <property type="entry name" value="OS03G0856100 PROTEIN"/>
    <property type="match status" value="1"/>
</dbReference>
<organism evidence="3 4">
    <name type="scientific">Prorocentrum cordatum</name>
    <dbReference type="NCBI Taxonomy" id="2364126"/>
    <lineage>
        <taxon>Eukaryota</taxon>
        <taxon>Sar</taxon>
        <taxon>Alveolata</taxon>
        <taxon>Dinophyceae</taxon>
        <taxon>Prorocentrales</taxon>
        <taxon>Prorocentraceae</taxon>
        <taxon>Prorocentrum</taxon>
    </lineage>
</organism>
<protein>
    <recommendedName>
        <fullName evidence="5">Pentatricopeptide repeat-containing protein</fullName>
    </recommendedName>
</protein>
<feature type="non-terminal residue" evidence="3">
    <location>
        <position position="128"/>
    </location>
</feature>
<evidence type="ECO:0000313" key="3">
    <source>
        <dbReference type="EMBL" id="CAK0869009.1"/>
    </source>
</evidence>
<reference evidence="3" key="1">
    <citation type="submission" date="2023-10" db="EMBL/GenBank/DDBJ databases">
        <authorList>
            <person name="Chen Y."/>
            <person name="Shah S."/>
            <person name="Dougan E. K."/>
            <person name="Thang M."/>
            <person name="Chan C."/>
        </authorList>
    </citation>
    <scope>NUCLEOTIDE SEQUENCE [LARGE SCALE GENOMIC DNA]</scope>
</reference>
<evidence type="ECO:0000256" key="1">
    <source>
        <dbReference type="ARBA" id="ARBA00022737"/>
    </source>
</evidence>
<evidence type="ECO:0008006" key="5">
    <source>
        <dbReference type="Google" id="ProtNLM"/>
    </source>
</evidence>
<dbReference type="EMBL" id="CAUYUJ010016808">
    <property type="protein sequence ID" value="CAK0869009.1"/>
    <property type="molecule type" value="Genomic_DNA"/>
</dbReference>